<evidence type="ECO:0000313" key="2">
    <source>
        <dbReference type="EMBL" id="UZZ43916.1"/>
    </source>
</evidence>
<evidence type="ECO:0000256" key="1">
    <source>
        <dbReference type="SAM" id="Phobius"/>
    </source>
</evidence>
<reference evidence="2" key="1">
    <citation type="submission" date="2021-11" db="EMBL/GenBank/DDBJ databases">
        <authorList>
            <person name="Ge X.-Y."/>
            <person name="Peng L."/>
            <person name="Sun C.-H."/>
            <person name="Wang B.-X."/>
        </authorList>
    </citation>
    <scope>NUCLEOTIDE SEQUENCE</scope>
</reference>
<gene>
    <name evidence="2" type="primary">ND6</name>
</gene>
<keyword evidence="1" id="KW-0812">Transmembrane</keyword>
<keyword evidence="1" id="KW-0472">Membrane</keyword>
<geneLocation type="mitochondrion" evidence="2"/>
<reference evidence="2" key="2">
    <citation type="journal article" date="2022" name="Syst. Entomol.">
        <title>Massive gene rearrangements of mitochondrial genomes and implications for the phylogeny of Trichoptera (Insecta).</title>
        <authorList>
            <person name="Ge X."/>
            <person name="Peng L."/>
            <person name="Vogler A.P."/>
            <person name="Morse J.C."/>
            <person name="Yang L."/>
            <person name="Sun C."/>
            <person name="Wang B."/>
        </authorList>
    </citation>
    <scope>NUCLEOTIDE SEQUENCE</scope>
</reference>
<keyword evidence="1" id="KW-1133">Transmembrane helix</keyword>
<protein>
    <submittedName>
        <fullName evidence="2">NADH dehydrogenase subunit 6</fullName>
    </submittedName>
</protein>
<sequence length="166" mass="19991">MMKLIINWFMMNNLYLILMNHPMSISLMLMIQILLSCYLMNMILQMTWFSYILFIIIIGGLMILFIYMCSMSSNKIFNLNLNYLLLTTLTLINIYNWKNLYWIKLNFKSIQFINYSFIKSEPMNLSKFIFPQSMLLMLMMIIILLLMMIIVNKMNSMNNSPFRQFN</sequence>
<feature type="transmembrane region" description="Helical" evidence="1">
    <location>
        <begin position="79"/>
        <end position="97"/>
    </location>
</feature>
<organism evidence="2">
    <name type="scientific">Ecnomus sp. XG-2021</name>
    <dbReference type="NCBI Taxonomy" id="2996734"/>
    <lineage>
        <taxon>Eukaryota</taxon>
        <taxon>Metazoa</taxon>
        <taxon>Ecdysozoa</taxon>
        <taxon>Arthropoda</taxon>
        <taxon>Hexapoda</taxon>
        <taxon>Insecta</taxon>
        <taxon>Pterygota</taxon>
        <taxon>Neoptera</taxon>
        <taxon>Endopterygota</taxon>
        <taxon>Trichoptera</taxon>
        <taxon>Annulipalpia</taxon>
        <taxon>Psychomyioidea</taxon>
        <taxon>Ecnomidae</taxon>
        <taxon>Ecnomus</taxon>
    </lineage>
</organism>
<keyword evidence="2" id="KW-0496">Mitochondrion</keyword>
<accession>A0A9E8RT00</accession>
<feature type="transmembrane region" description="Helical" evidence="1">
    <location>
        <begin position="48"/>
        <end position="67"/>
    </location>
</feature>
<proteinExistence type="predicted"/>
<dbReference type="AlphaFoldDB" id="A0A9E8RT00"/>
<feature type="transmembrane region" description="Helical" evidence="1">
    <location>
        <begin position="129"/>
        <end position="151"/>
    </location>
</feature>
<feature type="transmembrane region" description="Helical" evidence="1">
    <location>
        <begin position="12"/>
        <end position="36"/>
    </location>
</feature>
<name>A0A9E8RT00_9NEOP</name>
<dbReference type="EMBL" id="OL678013">
    <property type="protein sequence ID" value="UZZ43916.1"/>
    <property type="molecule type" value="Genomic_DNA"/>
</dbReference>